<evidence type="ECO:0000256" key="1">
    <source>
        <dbReference type="ARBA" id="ARBA00008635"/>
    </source>
</evidence>
<accession>A0A7V8SZ82</accession>
<feature type="binding site" evidence="3">
    <location>
        <position position="49"/>
    </location>
    <ligand>
        <name>a divalent metal cation</name>
        <dbReference type="ChEBI" id="CHEBI:60240"/>
    </ligand>
</feature>
<sequence length="169" mass="19786">MTPEEMRVLYDYNAWANRRQLQAVSKLTTDEFLKPMGSSFGSVRDTLAHIYGGEWLWLERFQGRSPSSLPDVTQFKDVQSLEERWREFEPRLLSFVRGLAQTDLDRVMEYKTLKFGVYKNPLWQSMQHLVNHGTYHRGQVTTLLRQLGAEPILTDLMHFYRERAVATGA</sequence>
<dbReference type="PANTHER" id="PTHR37302">
    <property type="entry name" value="SLR1116 PROTEIN"/>
    <property type="match status" value="1"/>
</dbReference>
<evidence type="ECO:0000313" key="5">
    <source>
        <dbReference type="Proteomes" id="UP000567293"/>
    </source>
</evidence>
<keyword evidence="2 3" id="KW-0479">Metal-binding</keyword>
<name>A0A7V8SZ82_9BACT</name>
<protein>
    <submittedName>
        <fullName evidence="4">DinB family protein</fullName>
    </submittedName>
</protein>
<dbReference type="GO" id="GO:0046872">
    <property type="term" value="F:metal ion binding"/>
    <property type="evidence" value="ECO:0007669"/>
    <property type="project" value="UniProtKB-KW"/>
</dbReference>
<feature type="binding site" evidence="3">
    <location>
        <position position="132"/>
    </location>
    <ligand>
        <name>a divalent metal cation</name>
        <dbReference type="ChEBI" id="CHEBI:60240"/>
    </ligand>
</feature>
<gene>
    <name evidence="4" type="ORF">HRJ53_20830</name>
</gene>
<evidence type="ECO:0000256" key="3">
    <source>
        <dbReference type="PIRSR" id="PIRSR607837-1"/>
    </source>
</evidence>
<proteinExistence type="inferred from homology"/>
<dbReference type="InterPro" id="IPR007837">
    <property type="entry name" value="DinB"/>
</dbReference>
<dbReference type="Gene3D" id="1.20.120.450">
    <property type="entry name" value="dinb family like domain"/>
    <property type="match status" value="1"/>
</dbReference>
<dbReference type="Pfam" id="PF05163">
    <property type="entry name" value="DinB"/>
    <property type="match status" value="1"/>
</dbReference>
<evidence type="ECO:0000256" key="2">
    <source>
        <dbReference type="ARBA" id="ARBA00022723"/>
    </source>
</evidence>
<dbReference type="PANTHER" id="PTHR37302:SF1">
    <property type="entry name" value="PROTEIN DINB"/>
    <property type="match status" value="1"/>
</dbReference>
<keyword evidence="5" id="KW-1185">Reference proteome</keyword>
<comment type="similarity">
    <text evidence="1">Belongs to the DinB family.</text>
</comment>
<evidence type="ECO:0000313" key="4">
    <source>
        <dbReference type="EMBL" id="MBA0087437.1"/>
    </source>
</evidence>
<dbReference type="AlphaFoldDB" id="A0A7V8SZ82"/>
<dbReference type="EMBL" id="JACDQQ010002004">
    <property type="protein sequence ID" value="MBA0087437.1"/>
    <property type="molecule type" value="Genomic_DNA"/>
</dbReference>
<dbReference type="Proteomes" id="UP000567293">
    <property type="component" value="Unassembled WGS sequence"/>
</dbReference>
<organism evidence="4 5">
    <name type="scientific">Candidatus Acidiferrum panamense</name>
    <dbReference type="NCBI Taxonomy" id="2741543"/>
    <lineage>
        <taxon>Bacteria</taxon>
        <taxon>Pseudomonadati</taxon>
        <taxon>Acidobacteriota</taxon>
        <taxon>Terriglobia</taxon>
        <taxon>Candidatus Acidiferrales</taxon>
        <taxon>Candidatus Acidiferrum</taxon>
    </lineage>
</organism>
<dbReference type="SUPFAM" id="SSF109854">
    <property type="entry name" value="DinB/YfiT-like putative metalloenzymes"/>
    <property type="match status" value="1"/>
</dbReference>
<dbReference type="InterPro" id="IPR034660">
    <property type="entry name" value="DinB/YfiT-like"/>
</dbReference>
<feature type="binding site" evidence="3">
    <location>
        <position position="136"/>
    </location>
    <ligand>
        <name>a divalent metal cation</name>
        <dbReference type="ChEBI" id="CHEBI:60240"/>
    </ligand>
</feature>
<reference evidence="4" key="1">
    <citation type="submission" date="2020-06" db="EMBL/GenBank/DDBJ databases">
        <title>Legume-microbial interactions unlock mineral nutrients during tropical forest succession.</title>
        <authorList>
            <person name="Epihov D.Z."/>
        </authorList>
    </citation>
    <scope>NUCLEOTIDE SEQUENCE [LARGE SCALE GENOMIC DNA]</scope>
    <source>
        <strain evidence="4">Pan2503</strain>
    </source>
</reference>
<comment type="caution">
    <text evidence="4">The sequence shown here is derived from an EMBL/GenBank/DDBJ whole genome shotgun (WGS) entry which is preliminary data.</text>
</comment>